<sequence>MEITDRPKPGWSGAQKPQTIWEWLKSYEGPTFAEASAAFHAADDMVRDKIGRYARYADLRDEVALVTRDAFCRETLEKLAAAADDLRRAQNRCNEIAAEMGQIKDSLSSLKEEEQLLDRSAPARWKRVLATNPARQHRQDVVAMRASSSNCARRWQNVRISLRRRINLRWNALYGCMTKPNGHCGHDGKTGLRRPKSWSGWEKFSIIPPHRSALPTSTAIRCRLTASGIRTNWRLYVRHCSKQR</sequence>
<evidence type="ECO:0000256" key="1">
    <source>
        <dbReference type="SAM" id="Coils"/>
    </source>
</evidence>
<accession>A0A7W8XIA4</accession>
<dbReference type="EMBL" id="JACHBC010000012">
    <property type="protein sequence ID" value="MBB5563407.1"/>
    <property type="molecule type" value="Genomic_DNA"/>
</dbReference>
<feature type="coiled-coil region" evidence="1">
    <location>
        <begin position="72"/>
        <end position="113"/>
    </location>
</feature>
<gene>
    <name evidence="2" type="ORF">GGI59_005099</name>
</gene>
<evidence type="ECO:0000313" key="2">
    <source>
        <dbReference type="EMBL" id="MBB5563407.1"/>
    </source>
</evidence>
<name>A0A7W8XIA4_9HYPH</name>
<protein>
    <submittedName>
        <fullName evidence="2">Uncharacterized protein</fullName>
    </submittedName>
</protein>
<keyword evidence="3" id="KW-1185">Reference proteome</keyword>
<evidence type="ECO:0000313" key="3">
    <source>
        <dbReference type="Proteomes" id="UP000528824"/>
    </source>
</evidence>
<proteinExistence type="predicted"/>
<dbReference type="Proteomes" id="UP000528824">
    <property type="component" value="Unassembled WGS sequence"/>
</dbReference>
<dbReference type="AlphaFoldDB" id="A0A7W8XIA4"/>
<comment type="caution">
    <text evidence="2">The sequence shown here is derived from an EMBL/GenBank/DDBJ whole genome shotgun (WGS) entry which is preliminary data.</text>
</comment>
<reference evidence="2 3" key="1">
    <citation type="submission" date="2020-08" db="EMBL/GenBank/DDBJ databases">
        <title>Genomic Encyclopedia of Type Strains, Phase IV (KMG-V): Genome sequencing to study the core and pangenomes of soil and plant-associated prokaryotes.</title>
        <authorList>
            <person name="Whitman W."/>
        </authorList>
    </citation>
    <scope>NUCLEOTIDE SEQUENCE [LARGE SCALE GENOMIC DNA]</scope>
    <source>
        <strain evidence="2 3">SEMIA 4034</strain>
    </source>
</reference>
<organism evidence="2 3">
    <name type="scientific">Rhizobium lentis</name>
    <dbReference type="NCBI Taxonomy" id="1138194"/>
    <lineage>
        <taxon>Bacteria</taxon>
        <taxon>Pseudomonadati</taxon>
        <taxon>Pseudomonadota</taxon>
        <taxon>Alphaproteobacteria</taxon>
        <taxon>Hyphomicrobiales</taxon>
        <taxon>Rhizobiaceae</taxon>
        <taxon>Rhizobium/Agrobacterium group</taxon>
        <taxon>Rhizobium</taxon>
    </lineage>
</organism>
<keyword evidence="1" id="KW-0175">Coiled coil</keyword>